<proteinExistence type="predicted"/>
<name>A0A9X1YMB4_9BURK</name>
<dbReference type="EMBL" id="JAJLJH010000010">
    <property type="protein sequence ID" value="MCK9688763.1"/>
    <property type="molecule type" value="Genomic_DNA"/>
</dbReference>
<evidence type="ECO:0000256" key="1">
    <source>
        <dbReference type="SAM" id="SignalP"/>
    </source>
</evidence>
<comment type="caution">
    <text evidence="2">The sequence shown here is derived from an EMBL/GenBank/DDBJ whole genome shotgun (WGS) entry which is preliminary data.</text>
</comment>
<dbReference type="Proteomes" id="UP001139353">
    <property type="component" value="Unassembled WGS sequence"/>
</dbReference>
<feature type="signal peptide" evidence="1">
    <location>
        <begin position="1"/>
        <end position="21"/>
    </location>
</feature>
<keyword evidence="3" id="KW-1185">Reference proteome</keyword>
<keyword evidence="1" id="KW-0732">Signal</keyword>
<organism evidence="2 3">
    <name type="scientific">Scleromatobacter humisilvae</name>
    <dbReference type="NCBI Taxonomy" id="2897159"/>
    <lineage>
        <taxon>Bacteria</taxon>
        <taxon>Pseudomonadati</taxon>
        <taxon>Pseudomonadota</taxon>
        <taxon>Betaproteobacteria</taxon>
        <taxon>Burkholderiales</taxon>
        <taxon>Sphaerotilaceae</taxon>
        <taxon>Scleromatobacter</taxon>
    </lineage>
</organism>
<protein>
    <submittedName>
        <fullName evidence="2">Uncharacterized protein</fullName>
    </submittedName>
</protein>
<dbReference type="RefSeq" id="WP_275684809.1">
    <property type="nucleotide sequence ID" value="NZ_JAJLJH010000010.1"/>
</dbReference>
<feature type="chain" id="PRO_5040880518" evidence="1">
    <location>
        <begin position="22"/>
        <end position="245"/>
    </location>
</feature>
<evidence type="ECO:0000313" key="2">
    <source>
        <dbReference type="EMBL" id="MCK9688763.1"/>
    </source>
</evidence>
<sequence>MQRRWLVGALPALFAATRVLAQDAASAAAPGRRYVAMSLVSDKLSMVEKTGGVSDPTQNHPRTTEVPLAGAPYETAALRAMASGLAAADPAARTSFLAGSAPEFYADQDDWFDGDAVRLPEKLRQAVGGESADRLLLLTKWRGDAVISDGKTSVGSGKIAGLGFYRYARREGLSRDDTDVHVYVAPFVYTRLSLVDLATSRLVRSQVVHDARPYPATITTAQQFDALLQMIDASTAAAVARALGA</sequence>
<evidence type="ECO:0000313" key="3">
    <source>
        <dbReference type="Proteomes" id="UP001139353"/>
    </source>
</evidence>
<dbReference type="AlphaFoldDB" id="A0A9X1YMB4"/>
<reference evidence="2" key="1">
    <citation type="submission" date="2021-11" db="EMBL/GenBank/DDBJ databases">
        <title>BS-T2-15 a new species belonging to the Comamonadaceae family isolated from the soil of a French oak forest.</title>
        <authorList>
            <person name="Mieszkin S."/>
            <person name="Alain K."/>
        </authorList>
    </citation>
    <scope>NUCLEOTIDE SEQUENCE</scope>
    <source>
        <strain evidence="2">BS-T2-15</strain>
    </source>
</reference>
<gene>
    <name evidence="2" type="ORF">LPC04_23875</name>
</gene>
<accession>A0A9X1YMB4</accession>